<reference evidence="8 9" key="1">
    <citation type="submission" date="2020-08" db="EMBL/GenBank/DDBJ databases">
        <title>Genomic Encyclopedia of Type Strains, Phase IV (KMG-IV): sequencing the most valuable type-strain genomes for metagenomic binning, comparative biology and taxonomic classification.</title>
        <authorList>
            <person name="Goeker M."/>
        </authorList>
    </citation>
    <scope>NUCLEOTIDE SEQUENCE [LARGE SCALE GENOMIC DNA]</scope>
    <source>
        <strain evidence="8 9">DSM 26438</strain>
    </source>
</reference>
<keyword evidence="3 7" id="KW-0489">Methyltransferase</keyword>
<dbReference type="InterPro" id="IPR029063">
    <property type="entry name" value="SAM-dependent_MTases_sf"/>
</dbReference>
<comment type="pathway">
    <text evidence="7">tRNA modification; N(7)-methylguanine-tRNA biosynthesis.</text>
</comment>
<evidence type="ECO:0000256" key="7">
    <source>
        <dbReference type="HAMAP-Rule" id="MF_01057"/>
    </source>
</evidence>
<dbReference type="GO" id="GO:0008176">
    <property type="term" value="F:tRNA (guanine(46)-N7)-methyltransferase activity"/>
    <property type="evidence" value="ECO:0007669"/>
    <property type="project" value="UniProtKB-UniRule"/>
</dbReference>
<evidence type="ECO:0000256" key="1">
    <source>
        <dbReference type="ARBA" id="ARBA00000142"/>
    </source>
</evidence>
<keyword evidence="6 7" id="KW-0819">tRNA processing</keyword>
<evidence type="ECO:0000256" key="2">
    <source>
        <dbReference type="ARBA" id="ARBA00003015"/>
    </source>
</evidence>
<feature type="binding site" evidence="7">
    <location>
        <position position="147"/>
    </location>
    <ligand>
        <name>substrate</name>
    </ligand>
</feature>
<dbReference type="NCBIfam" id="TIGR00091">
    <property type="entry name" value="tRNA (guanosine(46)-N7)-methyltransferase TrmB"/>
    <property type="match status" value="1"/>
</dbReference>
<dbReference type="EMBL" id="JACIDV010000007">
    <property type="protein sequence ID" value="MBB3946756.1"/>
    <property type="molecule type" value="Genomic_DNA"/>
</dbReference>
<gene>
    <name evidence="7" type="primary">trmB</name>
    <name evidence="8" type="ORF">GGQ73_002710</name>
</gene>
<feature type="binding site" evidence="7">
    <location>
        <position position="121"/>
    </location>
    <ligand>
        <name>S-adenosyl-L-methionine</name>
        <dbReference type="ChEBI" id="CHEBI:59789"/>
    </ligand>
</feature>
<feature type="binding site" evidence="7">
    <location>
        <position position="94"/>
    </location>
    <ligand>
        <name>S-adenosyl-L-methionine</name>
        <dbReference type="ChEBI" id="CHEBI:59789"/>
    </ligand>
</feature>
<dbReference type="EC" id="2.1.1.33" evidence="7"/>
<comment type="caution">
    <text evidence="7">Lacks conserved residue(s) required for the propagation of feature annotation.</text>
</comment>
<dbReference type="PANTHER" id="PTHR23417">
    <property type="entry name" value="3-DEOXY-D-MANNO-OCTULOSONIC-ACID TRANSFERASE/TRNA GUANINE-N 7 - -METHYLTRANSFERASE"/>
    <property type="match status" value="1"/>
</dbReference>
<keyword evidence="9" id="KW-1185">Reference proteome</keyword>
<comment type="similarity">
    <text evidence="7">Belongs to the class I-like SAM-binding methyltransferase superfamily. TrmB family.</text>
</comment>
<dbReference type="PROSITE" id="PS51625">
    <property type="entry name" value="SAM_MT_TRMB"/>
    <property type="match status" value="1"/>
</dbReference>
<protein>
    <recommendedName>
        <fullName evidence="7">tRNA (guanine-N(7)-)-methyltransferase</fullName>
        <ecNumber evidence="7">2.1.1.33</ecNumber>
    </recommendedName>
    <alternativeName>
        <fullName evidence="7">tRNA (guanine(46)-N(7))-methyltransferase</fullName>
    </alternativeName>
    <alternativeName>
        <fullName evidence="7">tRNA(m7G46)-methyltransferase</fullName>
    </alternativeName>
</protein>
<dbReference type="SUPFAM" id="SSF53335">
    <property type="entry name" value="S-adenosyl-L-methionine-dependent methyltransferases"/>
    <property type="match status" value="1"/>
</dbReference>
<comment type="catalytic activity">
    <reaction evidence="1 7">
        <text>guanosine(46) in tRNA + S-adenosyl-L-methionine = N(7)-methylguanosine(46) in tRNA + S-adenosyl-L-homocysteine</text>
        <dbReference type="Rhea" id="RHEA:42708"/>
        <dbReference type="Rhea" id="RHEA-COMP:10188"/>
        <dbReference type="Rhea" id="RHEA-COMP:10189"/>
        <dbReference type="ChEBI" id="CHEBI:57856"/>
        <dbReference type="ChEBI" id="CHEBI:59789"/>
        <dbReference type="ChEBI" id="CHEBI:74269"/>
        <dbReference type="ChEBI" id="CHEBI:74480"/>
        <dbReference type="EC" id="2.1.1.33"/>
    </reaction>
</comment>
<dbReference type="HAMAP" id="MF_01057">
    <property type="entry name" value="tRNA_methyltr_TrmB"/>
    <property type="match status" value="1"/>
</dbReference>
<dbReference type="CDD" id="cd02440">
    <property type="entry name" value="AdoMet_MTases"/>
    <property type="match status" value="1"/>
</dbReference>
<evidence type="ECO:0000313" key="9">
    <source>
        <dbReference type="Proteomes" id="UP000565286"/>
    </source>
</evidence>
<feature type="binding site" evidence="7">
    <location>
        <begin position="217"/>
        <end position="220"/>
    </location>
    <ligand>
        <name>substrate</name>
    </ligand>
</feature>
<comment type="function">
    <text evidence="2 7">Catalyzes the formation of N(7)-methylguanine at position 46 (m7G46) in tRNA.</text>
</comment>
<keyword evidence="5 7" id="KW-0949">S-adenosyl-L-methionine</keyword>
<keyword evidence="4 7" id="KW-0808">Transferase</keyword>
<evidence type="ECO:0000256" key="5">
    <source>
        <dbReference type="ARBA" id="ARBA00022691"/>
    </source>
</evidence>
<sequence length="238" mass="27319">MCESVEMTEERRSRATEAFFGRRKGKPLRNQQVDTIENLLPLLKVDLDTQPPKNLAALFPADVKSIRLEIGFGGGEHLIHRASENPATGFIGVEPFVNSMAKLLGSVRERELMNIRLYDDDATQLLDWLPDASIDHIDLLYPDPWPKKKHWKRRFVSDVNLARFHRVLKPGAKFCFASDIDTYINWTLQHCAAHGGFEWTAQTSADWNTPFDTWPGTRYENKAKREGRSSAYLTFIRT</sequence>
<dbReference type="AlphaFoldDB" id="A0A7W6CGI2"/>
<dbReference type="InterPro" id="IPR003358">
    <property type="entry name" value="tRNA_(Gua-N-7)_MeTrfase_Trmb"/>
</dbReference>
<evidence type="ECO:0000256" key="6">
    <source>
        <dbReference type="ARBA" id="ARBA00022694"/>
    </source>
</evidence>
<dbReference type="Proteomes" id="UP000565286">
    <property type="component" value="Unassembled WGS sequence"/>
</dbReference>
<dbReference type="Pfam" id="PF02390">
    <property type="entry name" value="Methyltransf_4"/>
    <property type="match status" value="1"/>
</dbReference>
<comment type="caution">
    <text evidence="8">The sequence shown here is derived from an EMBL/GenBank/DDBJ whole genome shotgun (WGS) entry which is preliminary data.</text>
</comment>
<name>A0A7W6CGI2_9HYPH</name>
<feature type="binding site" evidence="7">
    <location>
        <position position="179"/>
    </location>
    <ligand>
        <name>substrate</name>
    </ligand>
</feature>
<dbReference type="UniPathway" id="UPA00989"/>
<feature type="binding site" evidence="7">
    <location>
        <position position="143"/>
    </location>
    <ligand>
        <name>S-adenosyl-L-methionine</name>
        <dbReference type="ChEBI" id="CHEBI:59789"/>
    </ligand>
</feature>
<dbReference type="InterPro" id="IPR055361">
    <property type="entry name" value="tRNA_methyltr_TrmB_bact"/>
</dbReference>
<proteinExistence type="inferred from homology"/>
<feature type="binding site" evidence="7">
    <location>
        <position position="69"/>
    </location>
    <ligand>
        <name>S-adenosyl-L-methionine</name>
        <dbReference type="ChEBI" id="CHEBI:59789"/>
    </ligand>
</feature>
<dbReference type="GO" id="GO:0043527">
    <property type="term" value="C:tRNA methyltransferase complex"/>
    <property type="evidence" value="ECO:0007669"/>
    <property type="project" value="TreeGrafter"/>
</dbReference>
<dbReference type="PANTHER" id="PTHR23417:SF14">
    <property type="entry name" value="PENTACOTRIPEPTIDE-REPEAT REGION OF PRORP DOMAIN-CONTAINING PROTEIN"/>
    <property type="match status" value="1"/>
</dbReference>
<dbReference type="Gene3D" id="3.40.50.150">
    <property type="entry name" value="Vaccinia Virus protein VP39"/>
    <property type="match status" value="1"/>
</dbReference>
<evidence type="ECO:0000256" key="4">
    <source>
        <dbReference type="ARBA" id="ARBA00022679"/>
    </source>
</evidence>
<accession>A0A7W6CGI2</accession>
<evidence type="ECO:0000313" key="8">
    <source>
        <dbReference type="EMBL" id="MBB3946756.1"/>
    </source>
</evidence>
<organism evidence="8 9">
    <name type="scientific">Rhizobium skierniewicense</name>
    <dbReference type="NCBI Taxonomy" id="984260"/>
    <lineage>
        <taxon>Bacteria</taxon>
        <taxon>Pseudomonadati</taxon>
        <taxon>Pseudomonadota</taxon>
        <taxon>Alphaproteobacteria</taxon>
        <taxon>Hyphomicrobiales</taxon>
        <taxon>Rhizobiaceae</taxon>
        <taxon>Rhizobium/Agrobacterium group</taxon>
        <taxon>Rhizobium</taxon>
    </lineage>
</organism>
<evidence type="ECO:0000256" key="3">
    <source>
        <dbReference type="ARBA" id="ARBA00022603"/>
    </source>
</evidence>